<evidence type="ECO:0000313" key="2">
    <source>
        <dbReference type="EMBL" id="MFC3162924.1"/>
    </source>
</evidence>
<feature type="compositionally biased region" description="Polar residues" evidence="1">
    <location>
        <begin position="80"/>
        <end position="91"/>
    </location>
</feature>
<proteinExistence type="predicted"/>
<evidence type="ECO:0000313" key="3">
    <source>
        <dbReference type="Proteomes" id="UP001595647"/>
    </source>
</evidence>
<reference evidence="3" key="1">
    <citation type="journal article" date="2019" name="Int. J. Syst. Evol. Microbiol.">
        <title>The Global Catalogue of Microorganisms (GCM) 10K type strain sequencing project: providing services to taxonomists for standard genome sequencing and annotation.</title>
        <authorList>
            <consortium name="The Broad Institute Genomics Platform"/>
            <consortium name="The Broad Institute Genome Sequencing Center for Infectious Disease"/>
            <person name="Wu L."/>
            <person name="Ma J."/>
        </authorList>
    </citation>
    <scope>NUCLEOTIDE SEQUENCE [LARGE SCALE GENOMIC DNA]</scope>
    <source>
        <strain evidence="3">KCTC 52231</strain>
    </source>
</reference>
<name>A0ABV7HWY5_9HYPH</name>
<sequence>MADLVDVPSKHAPWFALVTRRGKPQPHATDPQRYKLSASMNGEKDRSFANPAGQPAIVGRGSEDDIVKGRSGGACRRQPQALTKASTSFLG</sequence>
<dbReference type="Proteomes" id="UP001595647">
    <property type="component" value="Unassembled WGS sequence"/>
</dbReference>
<keyword evidence="3" id="KW-1185">Reference proteome</keyword>
<comment type="caution">
    <text evidence="2">The sequence shown here is derived from an EMBL/GenBank/DDBJ whole genome shotgun (WGS) entry which is preliminary data.</text>
</comment>
<dbReference type="RefSeq" id="WP_182307882.1">
    <property type="nucleotide sequence ID" value="NZ_CP059897.1"/>
</dbReference>
<evidence type="ECO:0000256" key="1">
    <source>
        <dbReference type="SAM" id="MobiDB-lite"/>
    </source>
</evidence>
<dbReference type="EMBL" id="JBHRTG010000006">
    <property type="protein sequence ID" value="MFC3162924.1"/>
    <property type="molecule type" value="Genomic_DNA"/>
</dbReference>
<organism evidence="2 3">
    <name type="scientific">Ciceribacter thiooxidans</name>
    <dbReference type="NCBI Taxonomy" id="1969821"/>
    <lineage>
        <taxon>Bacteria</taxon>
        <taxon>Pseudomonadati</taxon>
        <taxon>Pseudomonadota</taxon>
        <taxon>Alphaproteobacteria</taxon>
        <taxon>Hyphomicrobiales</taxon>
        <taxon>Rhizobiaceae</taxon>
        <taxon>Ciceribacter</taxon>
    </lineage>
</organism>
<feature type="region of interest" description="Disordered" evidence="1">
    <location>
        <begin position="19"/>
        <end position="91"/>
    </location>
</feature>
<protein>
    <submittedName>
        <fullName evidence="2">Uncharacterized protein</fullName>
    </submittedName>
</protein>
<accession>A0ABV7HWY5</accession>
<gene>
    <name evidence="2" type="ORF">ACFOHV_06480</name>
</gene>